<reference evidence="14" key="1">
    <citation type="submission" date="2021-01" db="EMBL/GenBank/DDBJ databases">
        <title>Genomic Encyclopedia of Type Strains, Phase IV (KMG-IV): sequencing the most valuable type-strain genomes for metagenomic binning, comparative biology and taxonomic classification.</title>
        <authorList>
            <person name="Goeker M."/>
        </authorList>
    </citation>
    <scope>NUCLEOTIDE SEQUENCE</scope>
    <source>
        <strain evidence="14">DSM 23230</strain>
    </source>
</reference>
<evidence type="ECO:0000259" key="13">
    <source>
        <dbReference type="Pfam" id="PF11975"/>
    </source>
</evidence>
<name>A0A939BPP4_9FIRM</name>
<evidence type="ECO:0000256" key="3">
    <source>
        <dbReference type="ARBA" id="ARBA00022723"/>
    </source>
</evidence>
<feature type="binding site" evidence="9">
    <location>
        <position position="146"/>
    </location>
    <ligand>
        <name>substrate</name>
    </ligand>
</feature>
<keyword evidence="10" id="KW-0408">Iron</keyword>
<feature type="domain" description="Glycosyl hydrolase family 4 C-terminal" evidence="13">
    <location>
        <begin position="192"/>
        <end position="393"/>
    </location>
</feature>
<evidence type="ECO:0000256" key="8">
    <source>
        <dbReference type="PIRSR" id="PIRSR601088-1"/>
    </source>
</evidence>
<dbReference type="RefSeq" id="WP_204700142.1">
    <property type="nucleotide sequence ID" value="NZ_JAFBDQ010000001.1"/>
</dbReference>
<feature type="active site" description="Proton acceptor" evidence="8">
    <location>
        <position position="241"/>
    </location>
</feature>
<accession>A0A939BPP4</accession>
<dbReference type="InterPro" id="IPR022616">
    <property type="entry name" value="Glyco_hydro_4_C"/>
</dbReference>
<evidence type="ECO:0000256" key="1">
    <source>
        <dbReference type="ARBA" id="ARBA00010141"/>
    </source>
</evidence>
<keyword evidence="15" id="KW-1185">Reference proteome</keyword>
<feature type="binding site" evidence="10">
    <location>
        <position position="167"/>
    </location>
    <ligand>
        <name>Mn(2+)</name>
        <dbReference type="ChEBI" id="CHEBI:29035"/>
    </ligand>
</feature>
<feature type="active site" description="Proton donor" evidence="8">
    <location>
        <position position="168"/>
    </location>
</feature>
<feature type="site" description="Increases basicity of active site Tyr" evidence="11">
    <location>
        <position position="108"/>
    </location>
</feature>
<dbReference type="EMBL" id="JAFBDQ010000001">
    <property type="protein sequence ID" value="MBM7555429.1"/>
    <property type="molecule type" value="Genomic_DNA"/>
</dbReference>
<dbReference type="SUPFAM" id="SSF51735">
    <property type="entry name" value="NAD(P)-binding Rossmann-fold domains"/>
    <property type="match status" value="1"/>
</dbReference>
<evidence type="ECO:0000256" key="7">
    <source>
        <dbReference type="ARBA" id="ARBA00023295"/>
    </source>
</evidence>
<keyword evidence="10" id="KW-0533">Nickel</keyword>
<dbReference type="InterPro" id="IPR001088">
    <property type="entry name" value="Glyco_hydro_4"/>
</dbReference>
<feature type="binding site" evidence="10">
    <location>
        <position position="197"/>
    </location>
    <ligand>
        <name>Mn(2+)</name>
        <dbReference type="ChEBI" id="CHEBI:29035"/>
    </ligand>
</feature>
<comment type="subunit">
    <text evidence="2">Homotetramer.</text>
</comment>
<organism evidence="14 15">
    <name type="scientific">Halanaerobacter jeridensis</name>
    <dbReference type="NCBI Taxonomy" id="706427"/>
    <lineage>
        <taxon>Bacteria</taxon>
        <taxon>Bacillati</taxon>
        <taxon>Bacillota</taxon>
        <taxon>Clostridia</taxon>
        <taxon>Halanaerobiales</taxon>
        <taxon>Halobacteroidaceae</taxon>
        <taxon>Halanaerobacter</taxon>
    </lineage>
</organism>
<gene>
    <name evidence="14" type="ORF">JOC47_000253</name>
</gene>
<sequence>MGAKLSVIGGSGLYTPLLFDAVINNQTEIEFDEICLNGRTESKLKLIAEVCQNLVQNSDLNFKVTYTTDRQEALTGSDFVLTQIRVGGMKARAHDEKFPLKYDIIGEETVGPGGFANALRTVPVMLDIAQEIEEYAPDSLVINLTNPASIVQQAIQAKTELDIISVCDLPVGVINKIANLLDIDSSALEVDYAGLNHLGWYTGFYYQGQDKLEEILAEVEKLELGVNGDLIRTLGAVPVPYMKYYHHHQQQVAAAKEKDELRAKELLSTGEKIKEELAANPNQIPETIYQRGAIWYSDVIVPLISALQNDQPQKFILNVANKGLIPELNDEVIVEVPAVVNSSRIKPLEAPAIPEQVKGIIAQEANFRNLATKAAISGADKDILRALLANPQVPSYEIAKKLLGEVKEK</sequence>
<dbReference type="Pfam" id="PF11975">
    <property type="entry name" value="Glyco_hydro_4C"/>
    <property type="match status" value="1"/>
</dbReference>
<dbReference type="PRINTS" id="PR00732">
    <property type="entry name" value="GLHYDRLASE4"/>
</dbReference>
<dbReference type="Pfam" id="PF02056">
    <property type="entry name" value="Glyco_hydro_4"/>
    <property type="match status" value="1"/>
</dbReference>
<comment type="cofactor">
    <cofactor evidence="12">
        <name>NAD(+)</name>
        <dbReference type="ChEBI" id="CHEBI:57540"/>
    </cofactor>
    <text evidence="12">Binds 1 NAD(+) per subunit.</text>
</comment>
<evidence type="ECO:0000256" key="2">
    <source>
        <dbReference type="ARBA" id="ARBA00011881"/>
    </source>
</evidence>
<dbReference type="EC" id="3.2.1.86" evidence="14"/>
<evidence type="ECO:0000256" key="10">
    <source>
        <dbReference type="PIRSR" id="PIRSR601088-3"/>
    </source>
</evidence>
<feature type="binding site" evidence="9">
    <location>
        <position position="92"/>
    </location>
    <ligand>
        <name>substrate</name>
    </ligand>
</feature>
<evidence type="ECO:0000256" key="12">
    <source>
        <dbReference type="RuleBase" id="RU361152"/>
    </source>
</evidence>
<dbReference type="GO" id="GO:0005975">
    <property type="term" value="P:carbohydrate metabolic process"/>
    <property type="evidence" value="ECO:0007669"/>
    <property type="project" value="InterPro"/>
</dbReference>
<keyword evidence="10" id="KW-0170">Cobalt</keyword>
<evidence type="ECO:0000256" key="11">
    <source>
        <dbReference type="PIRSR" id="PIRSR601088-4"/>
    </source>
</evidence>
<dbReference type="InterPro" id="IPR036291">
    <property type="entry name" value="NAD(P)-bd_dom_sf"/>
</dbReference>
<dbReference type="AlphaFoldDB" id="A0A939BPP4"/>
<keyword evidence="3 10" id="KW-0479">Metal-binding</keyword>
<dbReference type="PANTHER" id="PTHR32092">
    <property type="entry name" value="6-PHOSPHO-BETA-GLUCOSIDASE-RELATED"/>
    <property type="match status" value="1"/>
</dbReference>
<keyword evidence="5 12" id="KW-0520">NAD</keyword>
<evidence type="ECO:0000256" key="5">
    <source>
        <dbReference type="ARBA" id="ARBA00023027"/>
    </source>
</evidence>
<dbReference type="Gene3D" id="3.90.110.10">
    <property type="entry name" value="Lactate dehydrogenase/glycoside hydrolase, family 4, C-terminal"/>
    <property type="match status" value="1"/>
</dbReference>
<evidence type="ECO:0000313" key="15">
    <source>
        <dbReference type="Proteomes" id="UP000774000"/>
    </source>
</evidence>
<evidence type="ECO:0000256" key="4">
    <source>
        <dbReference type="ARBA" id="ARBA00022801"/>
    </source>
</evidence>
<dbReference type="PANTHER" id="PTHR32092:SF5">
    <property type="entry name" value="6-PHOSPHO-BETA-GLUCOSIDASE"/>
    <property type="match status" value="1"/>
</dbReference>
<evidence type="ECO:0000256" key="9">
    <source>
        <dbReference type="PIRSR" id="PIRSR601088-2"/>
    </source>
</evidence>
<evidence type="ECO:0000313" key="14">
    <source>
        <dbReference type="EMBL" id="MBM7555429.1"/>
    </source>
</evidence>
<keyword evidence="7 12" id="KW-0326">Glycosidase</keyword>
<proteinExistence type="inferred from homology"/>
<dbReference type="SUPFAM" id="SSF56327">
    <property type="entry name" value="LDH C-terminal domain-like"/>
    <property type="match status" value="1"/>
</dbReference>
<dbReference type="Gene3D" id="3.40.50.720">
    <property type="entry name" value="NAD(P)-binding Rossmann-like Domain"/>
    <property type="match status" value="1"/>
</dbReference>
<keyword evidence="4 12" id="KW-0378">Hydrolase</keyword>
<dbReference type="Proteomes" id="UP000774000">
    <property type="component" value="Unassembled WGS sequence"/>
</dbReference>
<dbReference type="InterPro" id="IPR015955">
    <property type="entry name" value="Lactate_DH/Glyco_Ohase_4_C"/>
</dbReference>
<comment type="caution">
    <text evidence="14">The sequence shown here is derived from an EMBL/GenBank/DDBJ whole genome shotgun (WGS) entry which is preliminary data.</text>
</comment>
<protein>
    <submittedName>
        <fullName evidence="14">6-phospho-beta-glucosidase</fullName>
        <ecNumber evidence="14">3.2.1.86</ecNumber>
    </submittedName>
</protein>
<evidence type="ECO:0000256" key="6">
    <source>
        <dbReference type="ARBA" id="ARBA00023211"/>
    </source>
</evidence>
<dbReference type="GO" id="GO:0046872">
    <property type="term" value="F:metal ion binding"/>
    <property type="evidence" value="ECO:0007669"/>
    <property type="project" value="UniProtKB-KW"/>
</dbReference>
<dbReference type="GO" id="GO:0008706">
    <property type="term" value="F:6-phospho-beta-glucosidase activity"/>
    <property type="evidence" value="ECO:0007669"/>
    <property type="project" value="UniProtKB-EC"/>
</dbReference>
<keyword evidence="6 10" id="KW-0464">Manganese</keyword>
<comment type="similarity">
    <text evidence="1 12">Belongs to the glycosyl hydrolase 4 family.</text>
</comment>
<dbReference type="GO" id="GO:0016616">
    <property type="term" value="F:oxidoreductase activity, acting on the CH-OH group of donors, NAD or NADP as acceptor"/>
    <property type="evidence" value="ECO:0007669"/>
    <property type="project" value="InterPro"/>
</dbReference>